<feature type="compositionally biased region" description="Basic and acidic residues" evidence="2">
    <location>
        <begin position="570"/>
        <end position="579"/>
    </location>
</feature>
<dbReference type="GO" id="GO:0016491">
    <property type="term" value="F:oxidoreductase activity"/>
    <property type="evidence" value="ECO:0007669"/>
    <property type="project" value="UniProtKB-KW"/>
</dbReference>
<protein>
    <submittedName>
        <fullName evidence="4">FAD-dependent oxidoreductase</fullName>
    </submittedName>
</protein>
<feature type="compositionally biased region" description="Acidic residues" evidence="2">
    <location>
        <begin position="828"/>
        <end position="837"/>
    </location>
</feature>
<name>A0A975FS12_9MICO</name>
<evidence type="ECO:0000256" key="1">
    <source>
        <dbReference type="ARBA" id="ARBA00023002"/>
    </source>
</evidence>
<feature type="domain" description="FAD/NAD(P)-binding" evidence="3">
    <location>
        <begin position="3"/>
        <end position="331"/>
    </location>
</feature>
<dbReference type="InterPro" id="IPR051691">
    <property type="entry name" value="Metab_Enz_Cyan_OpOx_G3PDH"/>
</dbReference>
<organism evidence="4 5">
    <name type="scientific">Agromyces archimandritae</name>
    <dbReference type="NCBI Taxonomy" id="2781962"/>
    <lineage>
        <taxon>Bacteria</taxon>
        <taxon>Bacillati</taxon>
        <taxon>Actinomycetota</taxon>
        <taxon>Actinomycetes</taxon>
        <taxon>Micrococcales</taxon>
        <taxon>Microbacteriaceae</taxon>
        <taxon>Agromyces</taxon>
    </lineage>
</organism>
<keyword evidence="5" id="KW-1185">Reference proteome</keyword>
<dbReference type="PANTHER" id="PTHR42949:SF3">
    <property type="entry name" value="ANAEROBIC GLYCEROL-3-PHOSPHATE DEHYDROGENASE SUBUNIT B"/>
    <property type="match status" value="1"/>
</dbReference>
<feature type="compositionally biased region" description="Low complexity" evidence="2">
    <location>
        <begin position="756"/>
        <end position="766"/>
    </location>
</feature>
<dbReference type="Gene3D" id="3.40.50.720">
    <property type="entry name" value="NAD(P)-binding Rossmann-like Domain"/>
    <property type="match status" value="1"/>
</dbReference>
<evidence type="ECO:0000313" key="4">
    <source>
        <dbReference type="EMBL" id="QTX06166.1"/>
    </source>
</evidence>
<reference evidence="4" key="1">
    <citation type="submission" date="2021-03" db="EMBL/GenBank/DDBJ databases">
        <title>Agromyces archimandritus sp. nov., isolated from the cockroach Archimandrita tessellata.</title>
        <authorList>
            <person name="Guzman J."/>
            <person name="Ortuzar M."/>
            <person name="Poehlein A."/>
            <person name="Daniel R."/>
            <person name="Trujillo M."/>
            <person name="Vilcinskas A."/>
        </authorList>
    </citation>
    <scope>NUCLEOTIDE SEQUENCE</scope>
    <source>
        <strain evidence="4">G127AT</strain>
    </source>
</reference>
<proteinExistence type="predicted"/>
<dbReference type="SUPFAM" id="SSF51905">
    <property type="entry name" value="FAD/NAD(P)-binding domain"/>
    <property type="match status" value="1"/>
</dbReference>
<dbReference type="InterPro" id="IPR036188">
    <property type="entry name" value="FAD/NAD-bd_sf"/>
</dbReference>
<feature type="compositionally biased region" description="Basic residues" evidence="2">
    <location>
        <begin position="594"/>
        <end position="610"/>
    </location>
</feature>
<accession>A0A975FS12</accession>
<sequence length="837" mass="90572">MSEVLVVGAGPAGLAAAVAARERGARVVLLDGADAAGGQYWRHLPPERPAAREARLHHGWAAFERMRGALERDDGCELLFGAHVWAIERDDDGAPVVHALIGDVDGAGRTPRVFRPSALVLATGAHDRTLPFPGWDLPGVTTAGAAQALAKGERIAIGERVVVAGAGPFLLPVAASLAATGARVLGVFEAAGVGALARGWLANPAGLFGAAGKAAELAGYAAGHVRHGIPYRTGRAVVAAHGTDRVEAVTIARVDARWRPIPGTETRVAADAVCVSHGFTPRLELAIAAGCALTPGRFVSADEAQRTSAPGVYAAGEITGIGGADAALAEGRIAGHVAAGGAPGDAALTQARRRRAVMQGFAGRIEAAHGIRPGWTGWLRDDTVVCRCEEVPAARIRATSAATAGAGLRSMKLATRAGLGICQGRVCGRTVEALLAASAPGATPEPPAACGALREVDDADACEPARDADSLEAAGTDRRPIAVPVRLGELAASTGPRNTDPAPPTPERRSTPPEGPHDQQDPRPRRRHRRDDPRVPRGRLGARRPRRRLRPLRRALRLPHRERMPRRRPERLARRVLEPHRRRAPPRRADRRADRRRPRPRRRRRARRRLAPGGAVGRIREGGRRGRRARAAADDLPRQPQRGRRALHAPERGRPADHDVQQPLRHEGRPHARAHRRTRPARERRGRQGVLGRCAPRARDHGTLRHRRHRRRRRPALRIPRRRGDGLVRRLPQRVPEGGRRDLHPRRLRAHRRGPRTVPAPRARVPLGLEDRVRAGHQALHRHRRRQLRRPHPPAARPARPRAGGRRPPRHAGRPRLPGEPVVSAGNGEEDACDRHA</sequence>
<dbReference type="PRINTS" id="PR00368">
    <property type="entry name" value="FADPNR"/>
</dbReference>
<gene>
    <name evidence="4" type="ORF">G127AT_04830</name>
</gene>
<evidence type="ECO:0000313" key="5">
    <source>
        <dbReference type="Proteomes" id="UP000671914"/>
    </source>
</evidence>
<evidence type="ECO:0000256" key="2">
    <source>
        <dbReference type="SAM" id="MobiDB-lite"/>
    </source>
</evidence>
<dbReference type="EMBL" id="CP071696">
    <property type="protein sequence ID" value="QTX06166.1"/>
    <property type="molecule type" value="Genomic_DNA"/>
</dbReference>
<dbReference type="Gene3D" id="3.50.50.60">
    <property type="entry name" value="FAD/NAD(P)-binding domain"/>
    <property type="match status" value="2"/>
</dbReference>
<feature type="compositionally biased region" description="Basic residues" evidence="2">
    <location>
        <begin position="743"/>
        <end position="755"/>
    </location>
</feature>
<keyword evidence="1" id="KW-0560">Oxidoreductase</keyword>
<dbReference type="PANTHER" id="PTHR42949">
    <property type="entry name" value="ANAEROBIC GLYCEROL-3-PHOSPHATE DEHYDROGENASE SUBUNIT B"/>
    <property type="match status" value="1"/>
</dbReference>
<feature type="compositionally biased region" description="Basic residues" evidence="2">
    <location>
        <begin position="671"/>
        <end position="687"/>
    </location>
</feature>
<feature type="region of interest" description="Disordered" evidence="2">
    <location>
        <begin position="488"/>
        <end position="837"/>
    </location>
</feature>
<feature type="compositionally biased region" description="Basic and acidic residues" evidence="2">
    <location>
        <begin position="506"/>
        <end position="523"/>
    </location>
</feature>
<feature type="compositionally biased region" description="Basic residues" evidence="2">
    <location>
        <begin position="536"/>
        <end position="569"/>
    </location>
</feature>
<feature type="compositionally biased region" description="Basic and acidic residues" evidence="2">
    <location>
        <begin position="648"/>
        <end position="670"/>
    </location>
</feature>
<dbReference type="PRINTS" id="PR00411">
    <property type="entry name" value="PNDRDTASEI"/>
</dbReference>
<dbReference type="KEGG" id="aarc:G127AT_04830"/>
<dbReference type="InterPro" id="IPR023753">
    <property type="entry name" value="FAD/NAD-binding_dom"/>
</dbReference>
<dbReference type="Gene3D" id="1.10.10.1100">
    <property type="entry name" value="BFD-like [2Fe-2S]-binding domain"/>
    <property type="match status" value="1"/>
</dbReference>
<feature type="compositionally biased region" description="Basic residues" evidence="2">
    <location>
        <begin position="799"/>
        <end position="814"/>
    </location>
</feature>
<dbReference type="InterPro" id="IPR041854">
    <property type="entry name" value="BFD-like_2Fe2S-bd_dom_sf"/>
</dbReference>
<dbReference type="AlphaFoldDB" id="A0A975FS12"/>
<dbReference type="Pfam" id="PF07992">
    <property type="entry name" value="Pyr_redox_2"/>
    <property type="match status" value="1"/>
</dbReference>
<evidence type="ECO:0000259" key="3">
    <source>
        <dbReference type="Pfam" id="PF07992"/>
    </source>
</evidence>
<dbReference type="Proteomes" id="UP000671914">
    <property type="component" value="Chromosome"/>
</dbReference>
<feature type="compositionally biased region" description="Basic residues" evidence="2">
    <location>
        <begin position="779"/>
        <end position="792"/>
    </location>
</feature>
<feature type="compositionally biased region" description="Basic residues" evidence="2">
    <location>
        <begin position="704"/>
        <end position="721"/>
    </location>
</feature>